<evidence type="ECO:0000313" key="8">
    <source>
        <dbReference type="EMBL" id="OGB90581.1"/>
    </source>
</evidence>
<name>A0A1F4Q3P8_UNCSA</name>
<evidence type="ECO:0000256" key="3">
    <source>
        <dbReference type="ARBA" id="ARBA00022884"/>
    </source>
</evidence>
<keyword evidence="4" id="KW-0689">Ribosomal protein</keyword>
<evidence type="ECO:0000256" key="2">
    <source>
        <dbReference type="ARBA" id="ARBA00022730"/>
    </source>
</evidence>
<proteinExistence type="inferred from homology"/>
<dbReference type="Pfam" id="PF00297">
    <property type="entry name" value="Ribosomal_L3"/>
    <property type="match status" value="1"/>
</dbReference>
<evidence type="ECO:0000256" key="1">
    <source>
        <dbReference type="ARBA" id="ARBA00006540"/>
    </source>
</evidence>
<evidence type="ECO:0000256" key="6">
    <source>
        <dbReference type="NCBIfam" id="TIGR03625"/>
    </source>
</evidence>
<dbReference type="PANTHER" id="PTHR11229">
    <property type="entry name" value="50S RIBOSOMAL PROTEIN L3"/>
    <property type="match status" value="1"/>
</dbReference>
<dbReference type="SUPFAM" id="SSF50447">
    <property type="entry name" value="Translation proteins"/>
    <property type="match status" value="1"/>
</dbReference>
<sequence>MNGLLGKKIGMTQVFDEQGNLLGVTVVEAGPCAVTQVKTEETDGYAALQLRFGKKKREIRLEKEGGYQKGQELKVDLFKPGDVVKVSGLAIGKGFAGNVKRFHTHRGPMSHGSKSHRLPGSSGSGTTPGRVFRGRKMPGRLGGGMITAKSVKVVQVIPEKNLILLKGAVPGKSGNLVVIRKT</sequence>
<dbReference type="InterPro" id="IPR019927">
    <property type="entry name" value="Ribosomal_uL3_bac/org-type"/>
</dbReference>
<reference evidence="8 9" key="1">
    <citation type="journal article" date="2016" name="Nat. Commun.">
        <title>Thousands of microbial genomes shed light on interconnected biogeochemical processes in an aquifer system.</title>
        <authorList>
            <person name="Anantharaman K."/>
            <person name="Brown C.T."/>
            <person name="Hug L.A."/>
            <person name="Sharon I."/>
            <person name="Castelle C.J."/>
            <person name="Probst A.J."/>
            <person name="Thomas B.C."/>
            <person name="Singh A."/>
            <person name="Wilkins M.J."/>
            <person name="Karaoz U."/>
            <person name="Brodie E.L."/>
            <person name="Williams K.H."/>
            <person name="Hubbard S.S."/>
            <person name="Banfield J.F."/>
        </authorList>
    </citation>
    <scope>NUCLEOTIDE SEQUENCE [LARGE SCALE GENOMIC DNA]</scope>
</reference>
<dbReference type="InterPro" id="IPR009000">
    <property type="entry name" value="Transl_B-barrel_sf"/>
</dbReference>
<organism evidence="8 9">
    <name type="scientific">candidate division WOR-1 bacterium RIFCSPHIGHO2_01_FULL_53_15</name>
    <dbReference type="NCBI Taxonomy" id="1802564"/>
    <lineage>
        <taxon>Bacteria</taxon>
        <taxon>Bacillati</taxon>
        <taxon>Saganbacteria</taxon>
    </lineage>
</organism>
<accession>A0A1F4Q3P8</accession>
<dbReference type="GO" id="GO:0019843">
    <property type="term" value="F:rRNA binding"/>
    <property type="evidence" value="ECO:0007669"/>
    <property type="project" value="UniProtKB-KW"/>
</dbReference>
<comment type="caution">
    <text evidence="8">The sequence shown here is derived from an EMBL/GenBank/DDBJ whole genome shotgun (WGS) entry which is preliminary data.</text>
</comment>
<keyword evidence="3" id="KW-0694">RNA-binding</keyword>
<dbReference type="FunFam" id="2.40.30.10:FF:000065">
    <property type="entry name" value="50S ribosomal protein L3, chloroplastic"/>
    <property type="match status" value="1"/>
</dbReference>
<evidence type="ECO:0000256" key="7">
    <source>
        <dbReference type="SAM" id="MobiDB-lite"/>
    </source>
</evidence>
<dbReference type="GO" id="GO:0006412">
    <property type="term" value="P:translation"/>
    <property type="evidence" value="ECO:0007669"/>
    <property type="project" value="UniProtKB-UniRule"/>
</dbReference>
<keyword evidence="2" id="KW-0699">rRNA-binding</keyword>
<dbReference type="InterPro" id="IPR000597">
    <property type="entry name" value="Ribosomal_uL3"/>
</dbReference>
<keyword evidence="5" id="KW-0687">Ribonucleoprotein</keyword>
<protein>
    <recommendedName>
        <fullName evidence="6">50S ribosomal protein L3</fullName>
    </recommendedName>
</protein>
<dbReference type="GO" id="GO:0003735">
    <property type="term" value="F:structural constituent of ribosome"/>
    <property type="evidence" value="ECO:0007669"/>
    <property type="project" value="UniProtKB-UniRule"/>
</dbReference>
<dbReference type="EMBL" id="METM01000007">
    <property type="protein sequence ID" value="OGB90581.1"/>
    <property type="molecule type" value="Genomic_DNA"/>
</dbReference>
<evidence type="ECO:0000256" key="4">
    <source>
        <dbReference type="ARBA" id="ARBA00022980"/>
    </source>
</evidence>
<comment type="similarity">
    <text evidence="1">Belongs to the universal ribosomal protein uL3 family.</text>
</comment>
<evidence type="ECO:0000313" key="9">
    <source>
        <dbReference type="Proteomes" id="UP000178724"/>
    </source>
</evidence>
<dbReference type="AlphaFoldDB" id="A0A1F4Q3P8"/>
<feature type="compositionally biased region" description="Low complexity" evidence="7">
    <location>
        <begin position="119"/>
        <end position="129"/>
    </location>
</feature>
<feature type="region of interest" description="Disordered" evidence="7">
    <location>
        <begin position="104"/>
        <end position="133"/>
    </location>
</feature>
<dbReference type="Proteomes" id="UP000178724">
    <property type="component" value="Unassembled WGS sequence"/>
</dbReference>
<dbReference type="GO" id="GO:0022625">
    <property type="term" value="C:cytosolic large ribosomal subunit"/>
    <property type="evidence" value="ECO:0007669"/>
    <property type="project" value="TreeGrafter"/>
</dbReference>
<dbReference type="NCBIfam" id="TIGR03625">
    <property type="entry name" value="L3_bact"/>
    <property type="match status" value="1"/>
</dbReference>
<evidence type="ECO:0000256" key="5">
    <source>
        <dbReference type="ARBA" id="ARBA00023274"/>
    </source>
</evidence>
<dbReference type="Gene3D" id="2.40.30.10">
    <property type="entry name" value="Translation factors"/>
    <property type="match status" value="2"/>
</dbReference>
<dbReference type="PANTHER" id="PTHR11229:SF16">
    <property type="entry name" value="LARGE RIBOSOMAL SUBUNIT PROTEIN UL3C"/>
    <property type="match status" value="1"/>
</dbReference>
<feature type="compositionally biased region" description="Basic residues" evidence="7">
    <location>
        <begin position="104"/>
        <end position="117"/>
    </location>
</feature>
<gene>
    <name evidence="8" type="ORF">A2625_03450</name>
</gene>